<proteinExistence type="predicted"/>
<sequence length="78" mass="8651">MLSINWDKTPLQNQDQENPDKSKQGVIIVASNDLQEVNHPTKSGSQLNPLRVMDDTMEEGHDNPLKADQNPIGSVEKA</sequence>
<gene>
    <name evidence="2" type="ORF">AMTR_s00034p00232700</name>
</gene>
<feature type="region of interest" description="Disordered" evidence="1">
    <location>
        <begin position="1"/>
        <end position="78"/>
    </location>
</feature>
<name>W1PQG1_AMBTC</name>
<organism evidence="2 3">
    <name type="scientific">Amborella trichopoda</name>
    <dbReference type="NCBI Taxonomy" id="13333"/>
    <lineage>
        <taxon>Eukaryota</taxon>
        <taxon>Viridiplantae</taxon>
        <taxon>Streptophyta</taxon>
        <taxon>Embryophyta</taxon>
        <taxon>Tracheophyta</taxon>
        <taxon>Spermatophyta</taxon>
        <taxon>Magnoliopsida</taxon>
        <taxon>Amborellales</taxon>
        <taxon>Amborellaceae</taxon>
        <taxon>Amborella</taxon>
    </lineage>
</organism>
<dbReference type="AlphaFoldDB" id="W1PQG1"/>
<evidence type="ECO:0000313" key="3">
    <source>
        <dbReference type="Proteomes" id="UP000017836"/>
    </source>
</evidence>
<evidence type="ECO:0000313" key="2">
    <source>
        <dbReference type="EMBL" id="ERN12262.1"/>
    </source>
</evidence>
<feature type="compositionally biased region" description="Basic and acidic residues" evidence="1">
    <location>
        <begin position="52"/>
        <end position="65"/>
    </location>
</feature>
<dbReference type="EMBL" id="KI392616">
    <property type="protein sequence ID" value="ERN12262.1"/>
    <property type="molecule type" value="Genomic_DNA"/>
</dbReference>
<feature type="compositionally biased region" description="Polar residues" evidence="1">
    <location>
        <begin position="32"/>
        <end position="48"/>
    </location>
</feature>
<protein>
    <submittedName>
        <fullName evidence="2">Uncharacterized protein</fullName>
    </submittedName>
</protein>
<evidence type="ECO:0000256" key="1">
    <source>
        <dbReference type="SAM" id="MobiDB-lite"/>
    </source>
</evidence>
<dbReference type="HOGENOM" id="CLU_2625254_0_0_1"/>
<keyword evidence="3" id="KW-1185">Reference proteome</keyword>
<reference evidence="3" key="1">
    <citation type="journal article" date="2013" name="Science">
        <title>The Amborella genome and the evolution of flowering plants.</title>
        <authorList>
            <consortium name="Amborella Genome Project"/>
        </authorList>
    </citation>
    <scope>NUCLEOTIDE SEQUENCE [LARGE SCALE GENOMIC DNA]</scope>
</reference>
<dbReference type="Proteomes" id="UP000017836">
    <property type="component" value="Unassembled WGS sequence"/>
</dbReference>
<accession>W1PQG1</accession>
<dbReference type="Gramene" id="ERN12262">
    <property type="protein sequence ID" value="ERN12262"/>
    <property type="gene ID" value="AMTR_s00034p00232700"/>
</dbReference>